<name>A0A8S1TA44_9CILI</name>
<keyword evidence="1" id="KW-0812">Transmembrane</keyword>
<evidence type="ECO:0000313" key="2">
    <source>
        <dbReference type="EMBL" id="CAD8149270.1"/>
    </source>
</evidence>
<dbReference type="Proteomes" id="UP000689195">
    <property type="component" value="Unassembled WGS sequence"/>
</dbReference>
<feature type="transmembrane region" description="Helical" evidence="1">
    <location>
        <begin position="29"/>
        <end position="53"/>
    </location>
</feature>
<dbReference type="EMBL" id="CAJJDO010000019">
    <property type="protein sequence ID" value="CAD8149270.1"/>
    <property type="molecule type" value="Genomic_DNA"/>
</dbReference>
<keyword evidence="1" id="KW-0472">Membrane</keyword>
<keyword evidence="3" id="KW-1185">Reference proteome</keyword>
<reference evidence="2" key="1">
    <citation type="submission" date="2021-01" db="EMBL/GenBank/DDBJ databases">
        <authorList>
            <consortium name="Genoscope - CEA"/>
            <person name="William W."/>
        </authorList>
    </citation>
    <scope>NUCLEOTIDE SEQUENCE</scope>
</reference>
<gene>
    <name evidence="2" type="ORF">PPENT_87.1.T0190025</name>
</gene>
<organism evidence="2 3">
    <name type="scientific">Paramecium pentaurelia</name>
    <dbReference type="NCBI Taxonomy" id="43138"/>
    <lineage>
        <taxon>Eukaryota</taxon>
        <taxon>Sar</taxon>
        <taxon>Alveolata</taxon>
        <taxon>Ciliophora</taxon>
        <taxon>Intramacronucleata</taxon>
        <taxon>Oligohymenophorea</taxon>
        <taxon>Peniculida</taxon>
        <taxon>Parameciidae</taxon>
        <taxon>Paramecium</taxon>
    </lineage>
</organism>
<dbReference type="OrthoDB" id="307579at2759"/>
<feature type="transmembrane region" description="Helical" evidence="1">
    <location>
        <begin position="386"/>
        <end position="409"/>
    </location>
</feature>
<evidence type="ECO:0000313" key="3">
    <source>
        <dbReference type="Proteomes" id="UP000689195"/>
    </source>
</evidence>
<keyword evidence="1" id="KW-1133">Transmembrane helix</keyword>
<proteinExistence type="predicted"/>
<comment type="caution">
    <text evidence="2">The sequence shown here is derived from an EMBL/GenBank/DDBJ whole genome shotgun (WGS) entry which is preliminary data.</text>
</comment>
<accession>A0A8S1TA44</accession>
<evidence type="ECO:0000256" key="1">
    <source>
        <dbReference type="SAM" id="Phobius"/>
    </source>
</evidence>
<sequence>MKNQRISKKLNNCEIAINRIKSKFRMSTILIIYSFFILAFTFANLAICLHMQITLTSNQIEEISNQQLKLQNSKALNIQSQETTHLFQIAFQMAISKMEKLTTLNLITSIQGVDTVKNISSCHVAQQFDDSIQQVTLCLSNSATQEQQTNYSKQFISFLNVFESLQQIFDFPIISKQLYLVSPYDHFLTAYYPIKLKNETKELVQYDWFINYTTEIQQSQNPSFFKLIPYVKLQNYEYLFAALTILMIDKNHQINGIGVQIINFPLLSRILFIENLNIILVYEDGKIMYTQSYINNGLEKEIRYIFNETVSGFNYSDWELIKYSLNLNYSIQIYNRLLNQNVYIKAKQIPDTPLISLILTNITYENEMQKLLHEQIDSIQNWQLTLISYSTLASILIILLSLIPLRSLFKPTQVVIEMMIKYLLGKFDYKLKDQVIRENEIQEMNNVINQFYQAYQRVDITLNQSQYVKNEHCMLIEKFFYQQNIGTMLNLSFENLKNNNEQISLSEFQQFIAISNFVVG</sequence>
<protein>
    <submittedName>
        <fullName evidence="2">Uncharacterized protein</fullName>
    </submittedName>
</protein>
<dbReference type="AlphaFoldDB" id="A0A8S1TA44"/>